<keyword evidence="6" id="KW-1185">Reference proteome</keyword>
<dbReference type="InterPro" id="IPR022171">
    <property type="entry name" value="PPE_C"/>
</dbReference>
<evidence type="ECO:0000313" key="6">
    <source>
        <dbReference type="Proteomes" id="UP000243140"/>
    </source>
</evidence>
<evidence type="ECO:0000259" key="4">
    <source>
        <dbReference type="Pfam" id="PF12484"/>
    </source>
</evidence>
<dbReference type="InterPro" id="IPR000030">
    <property type="entry name" value="PPE_dom"/>
</dbReference>
<gene>
    <name evidence="5" type="ORF">BST29_21710</name>
</gene>
<dbReference type="RefSeq" id="WP_083012246.1">
    <property type="nucleotide sequence ID" value="NZ_CP080999.1"/>
</dbReference>
<dbReference type="InterPro" id="IPR038332">
    <property type="entry name" value="PPE_sf"/>
</dbReference>
<proteinExistence type="inferred from homology"/>
<comment type="caution">
    <text evidence="5">The sequence shown here is derived from an EMBL/GenBank/DDBJ whole genome shotgun (WGS) entry which is preliminary data.</text>
</comment>
<organism evidence="5 6">
    <name type="scientific">Mycobacterium malmoense</name>
    <dbReference type="NCBI Taxonomy" id="1780"/>
    <lineage>
        <taxon>Bacteria</taxon>
        <taxon>Bacillati</taxon>
        <taxon>Actinomycetota</taxon>
        <taxon>Actinomycetes</taxon>
        <taxon>Mycobacteriales</taxon>
        <taxon>Mycobacteriaceae</taxon>
        <taxon>Mycobacterium</taxon>
    </lineage>
</organism>
<comment type="similarity">
    <text evidence="1">Belongs to the mycobacterial PPE family.</text>
</comment>
<dbReference type="PANTHER" id="PTHR46766:SF1">
    <property type="entry name" value="GLUTAMINE-RICH PROTEIN 2"/>
    <property type="match status" value="1"/>
</dbReference>
<evidence type="ECO:0000259" key="3">
    <source>
        <dbReference type="Pfam" id="PF00823"/>
    </source>
</evidence>
<evidence type="ECO:0000256" key="1">
    <source>
        <dbReference type="ARBA" id="ARBA00010652"/>
    </source>
</evidence>
<feature type="domain" description="PPE" evidence="3">
    <location>
        <begin position="2"/>
        <end position="164"/>
    </location>
</feature>
<sequence length="458" mass="45912">MDFAALPPEINSARMYAGEGAEPLVAAAAAWDGVAAELSSAASSYRAVVSGLTGGPWAGPSSTSMAAAAAPYVAWMSSTAAQAEQTANQARSAAAAYEAAFIATVPPPLIAENRAVLSALVATNILGQNGPAIAAIESQYAEMWTQDTEAMYAYAANSATATQLASFSAAPQTTNPAASAIQAAASPATATSAQSLLSGVPQLLQILAGAGGVNPLQALANLVNDFNGSPLGAALIPFLDSFGYDNTFMSGYTFLACGPVFMLAPLMALALPNLGAGGGLVSAVTPAADVAAGASVLANSSGTAMGATGMGAADMSAGLGRAASVGGLSVPQAWGSAAPEIRLVTKALPMTGLDAAPQAGAAGPGGWFGGLPPVGSVVNAPRTIESPRYKTPQKVVAQMPGDSGMPERTVPPYRPAADITTAPSQREREELDQLRDELAELMMERDATARLIKEAMQP</sequence>
<dbReference type="Proteomes" id="UP000243140">
    <property type="component" value="Unassembled WGS sequence"/>
</dbReference>
<name>A0ABX3SNI6_MYCMA</name>
<dbReference type="Gene3D" id="1.20.1260.20">
    <property type="entry name" value="PPE superfamily"/>
    <property type="match status" value="1"/>
</dbReference>
<dbReference type="EMBL" id="MVHV01000029">
    <property type="protein sequence ID" value="ORA78380.1"/>
    <property type="molecule type" value="Genomic_DNA"/>
</dbReference>
<evidence type="ECO:0008006" key="7">
    <source>
        <dbReference type="Google" id="ProtNLM"/>
    </source>
</evidence>
<reference evidence="5 6" key="1">
    <citation type="submission" date="2017-02" db="EMBL/GenBank/DDBJ databases">
        <title>The new phylogeny of genus Mycobacterium.</title>
        <authorList>
            <person name="Tortoli E."/>
            <person name="Trovato A."/>
            <person name="Cirillo D.M."/>
        </authorList>
    </citation>
    <scope>NUCLEOTIDE SEQUENCE [LARGE SCALE GENOMIC DNA]</scope>
    <source>
        <strain evidence="5 6">IP1130001</strain>
    </source>
</reference>
<evidence type="ECO:0000256" key="2">
    <source>
        <dbReference type="SAM" id="MobiDB-lite"/>
    </source>
</evidence>
<evidence type="ECO:0000313" key="5">
    <source>
        <dbReference type="EMBL" id="ORA78380.1"/>
    </source>
</evidence>
<feature type="domain" description="PPE family C-terminal" evidence="4">
    <location>
        <begin position="316"/>
        <end position="397"/>
    </location>
</feature>
<dbReference type="Pfam" id="PF00823">
    <property type="entry name" value="PPE"/>
    <property type="match status" value="1"/>
</dbReference>
<dbReference type="SUPFAM" id="SSF140459">
    <property type="entry name" value="PE/PPE dimer-like"/>
    <property type="match status" value="1"/>
</dbReference>
<protein>
    <recommendedName>
        <fullName evidence="7">PPE family protein</fullName>
    </recommendedName>
</protein>
<feature type="region of interest" description="Disordered" evidence="2">
    <location>
        <begin position="391"/>
        <end position="429"/>
    </location>
</feature>
<dbReference type="PANTHER" id="PTHR46766">
    <property type="entry name" value="GLUTAMINE-RICH PROTEIN 2"/>
    <property type="match status" value="1"/>
</dbReference>
<dbReference type="Pfam" id="PF12484">
    <property type="entry name" value="PPE-SVP"/>
    <property type="match status" value="1"/>
</dbReference>
<accession>A0ABX3SNI6</accession>